<keyword evidence="2" id="KW-1185">Reference proteome</keyword>
<evidence type="ECO:0000313" key="1">
    <source>
        <dbReference type="EMBL" id="KAH3714824.1"/>
    </source>
</evidence>
<accession>A0A9D4C0C6</accession>
<proteinExistence type="predicted"/>
<sequence>MRVWNAEESFPQSLPSITQLETLTLHVDTFIALQVPRSLKYFNIYFNTLIPSELRDLVGTLAACSHAIESNLQFGCASSDKHQNRIPLHEYIPMEKELVSRTNVVVKRFRIYESESNSAIPVRYIGSIVDPVRRYLSKKHDAYKRFAKCMRIFKCSRI</sequence>
<gene>
    <name evidence="1" type="ORF">DPMN_057525</name>
</gene>
<evidence type="ECO:0000313" key="2">
    <source>
        <dbReference type="Proteomes" id="UP000828390"/>
    </source>
</evidence>
<reference evidence="1" key="2">
    <citation type="submission" date="2020-11" db="EMBL/GenBank/DDBJ databases">
        <authorList>
            <person name="McCartney M.A."/>
            <person name="Auch B."/>
            <person name="Kono T."/>
            <person name="Mallez S."/>
            <person name="Becker A."/>
            <person name="Gohl D.M."/>
            <person name="Silverstein K.A.T."/>
            <person name="Koren S."/>
            <person name="Bechman K.B."/>
            <person name="Herman A."/>
            <person name="Abrahante J.E."/>
            <person name="Garbe J."/>
        </authorList>
    </citation>
    <scope>NUCLEOTIDE SEQUENCE</scope>
    <source>
        <strain evidence="1">Duluth1</strain>
        <tissue evidence="1">Whole animal</tissue>
    </source>
</reference>
<dbReference type="AlphaFoldDB" id="A0A9D4C0C6"/>
<comment type="caution">
    <text evidence="1">The sequence shown here is derived from an EMBL/GenBank/DDBJ whole genome shotgun (WGS) entry which is preliminary data.</text>
</comment>
<name>A0A9D4C0C6_DREPO</name>
<dbReference type="EMBL" id="JAIWYP010000013">
    <property type="protein sequence ID" value="KAH3714824.1"/>
    <property type="molecule type" value="Genomic_DNA"/>
</dbReference>
<organism evidence="1 2">
    <name type="scientific">Dreissena polymorpha</name>
    <name type="common">Zebra mussel</name>
    <name type="synonym">Mytilus polymorpha</name>
    <dbReference type="NCBI Taxonomy" id="45954"/>
    <lineage>
        <taxon>Eukaryota</taxon>
        <taxon>Metazoa</taxon>
        <taxon>Spiralia</taxon>
        <taxon>Lophotrochozoa</taxon>
        <taxon>Mollusca</taxon>
        <taxon>Bivalvia</taxon>
        <taxon>Autobranchia</taxon>
        <taxon>Heteroconchia</taxon>
        <taxon>Euheterodonta</taxon>
        <taxon>Imparidentia</taxon>
        <taxon>Neoheterodontei</taxon>
        <taxon>Myida</taxon>
        <taxon>Dreissenoidea</taxon>
        <taxon>Dreissenidae</taxon>
        <taxon>Dreissena</taxon>
    </lineage>
</organism>
<protein>
    <submittedName>
        <fullName evidence="1">Uncharacterized protein</fullName>
    </submittedName>
</protein>
<reference evidence="1" key="1">
    <citation type="journal article" date="2019" name="bioRxiv">
        <title>The Genome of the Zebra Mussel, Dreissena polymorpha: A Resource for Invasive Species Research.</title>
        <authorList>
            <person name="McCartney M.A."/>
            <person name="Auch B."/>
            <person name="Kono T."/>
            <person name="Mallez S."/>
            <person name="Zhang Y."/>
            <person name="Obille A."/>
            <person name="Becker A."/>
            <person name="Abrahante J.E."/>
            <person name="Garbe J."/>
            <person name="Badalamenti J.P."/>
            <person name="Herman A."/>
            <person name="Mangelson H."/>
            <person name="Liachko I."/>
            <person name="Sullivan S."/>
            <person name="Sone E.D."/>
            <person name="Koren S."/>
            <person name="Silverstein K.A.T."/>
            <person name="Beckman K.B."/>
            <person name="Gohl D.M."/>
        </authorList>
    </citation>
    <scope>NUCLEOTIDE SEQUENCE</scope>
    <source>
        <strain evidence="1">Duluth1</strain>
        <tissue evidence="1">Whole animal</tissue>
    </source>
</reference>
<dbReference type="Proteomes" id="UP000828390">
    <property type="component" value="Unassembled WGS sequence"/>
</dbReference>